<evidence type="ECO:0000313" key="3">
    <source>
        <dbReference type="Proteomes" id="UP000304880"/>
    </source>
</evidence>
<feature type="region of interest" description="Disordered" evidence="1">
    <location>
        <begin position="41"/>
        <end position="72"/>
    </location>
</feature>
<dbReference type="SUPFAM" id="SSF52096">
    <property type="entry name" value="ClpP/crotonase"/>
    <property type="match status" value="1"/>
</dbReference>
<dbReference type="RefSeq" id="WP_139599046.1">
    <property type="nucleotide sequence ID" value="NZ_VDDC01000025.1"/>
</dbReference>
<comment type="caution">
    <text evidence="2">The sequence shown here is derived from an EMBL/GenBank/DDBJ whole genome shotgun (WGS) entry which is preliminary data.</text>
</comment>
<evidence type="ECO:0008006" key="4">
    <source>
        <dbReference type="Google" id="ProtNLM"/>
    </source>
</evidence>
<evidence type="ECO:0000256" key="1">
    <source>
        <dbReference type="SAM" id="MobiDB-lite"/>
    </source>
</evidence>
<proteinExistence type="predicted"/>
<name>A0A5C4R4L3_9RHOB</name>
<accession>A0A5C4R4L3</accession>
<reference evidence="2 3" key="1">
    <citation type="submission" date="2019-06" db="EMBL/GenBank/DDBJ databases">
        <authorList>
            <person name="Li J."/>
        </authorList>
    </citation>
    <scope>NUCLEOTIDE SEQUENCE [LARGE SCALE GENOMIC DNA]</scope>
    <source>
        <strain evidence="2 3">CGMCC 1.8012</strain>
    </source>
</reference>
<dbReference type="Proteomes" id="UP000304880">
    <property type="component" value="Unassembled WGS sequence"/>
</dbReference>
<dbReference type="EMBL" id="VDDC01000025">
    <property type="protein sequence ID" value="TNH38701.1"/>
    <property type="molecule type" value="Genomic_DNA"/>
</dbReference>
<sequence>MGLFSSPHKVVRAVLVSQVLLAGAIVGLDLMRAPGSAAPGLYAPPAQGPSVRPYRPDLRPSDPSQPGGPAMRAMPEALEFDQADDAITIAGQIAPGDADRFAAWLDRTRPTATQVTLDSSGGSVSDALAIGRTIRAAGYATRVGDGAVCLSACPYILAGGATRQVAAGGVVGVHQHYFGQNTILPAFMAVSDLQRAQAGVMDYLVQMGVDLRLMTYALRTPPAEINVLEPELMAELGLTTPAEG</sequence>
<gene>
    <name evidence="2" type="ORF">FHD67_13970</name>
</gene>
<protein>
    <recommendedName>
        <fullName evidence="4">Periplasmic protein-like protein</fullName>
    </recommendedName>
</protein>
<dbReference type="Gene3D" id="3.90.226.10">
    <property type="entry name" value="2-enoyl-CoA Hydratase, Chain A, domain 1"/>
    <property type="match status" value="1"/>
</dbReference>
<dbReference type="AlphaFoldDB" id="A0A5C4R4L3"/>
<keyword evidence="3" id="KW-1185">Reference proteome</keyword>
<dbReference type="InterPro" id="IPR029045">
    <property type="entry name" value="ClpP/crotonase-like_dom_sf"/>
</dbReference>
<organism evidence="2 3">
    <name type="scientific">Paracoccus haeundaensis</name>
    <dbReference type="NCBI Taxonomy" id="225362"/>
    <lineage>
        <taxon>Bacteria</taxon>
        <taxon>Pseudomonadati</taxon>
        <taxon>Pseudomonadota</taxon>
        <taxon>Alphaproteobacteria</taxon>
        <taxon>Rhodobacterales</taxon>
        <taxon>Paracoccaceae</taxon>
        <taxon>Paracoccus</taxon>
    </lineage>
</organism>
<evidence type="ECO:0000313" key="2">
    <source>
        <dbReference type="EMBL" id="TNH38701.1"/>
    </source>
</evidence>